<reference evidence="1 2" key="1">
    <citation type="submission" date="2023-08" db="EMBL/GenBank/DDBJ databases">
        <authorList>
            <person name="Girao M."/>
            <person name="Carvalho M.F."/>
        </authorList>
    </citation>
    <scope>NUCLEOTIDE SEQUENCE [LARGE SCALE GENOMIC DNA]</scope>
    <source>
        <strain evidence="1 2">CC-R104</strain>
    </source>
</reference>
<accession>A0ABU7JVS7</accession>
<proteinExistence type="predicted"/>
<organism evidence="1 2">
    <name type="scientific">Rhodococcus chondri</name>
    <dbReference type="NCBI Taxonomy" id="3065941"/>
    <lineage>
        <taxon>Bacteria</taxon>
        <taxon>Bacillati</taxon>
        <taxon>Actinomycetota</taxon>
        <taxon>Actinomycetes</taxon>
        <taxon>Mycobacteriales</taxon>
        <taxon>Nocardiaceae</taxon>
        <taxon>Rhodococcus</taxon>
    </lineage>
</organism>
<dbReference type="Proteomes" id="UP001331936">
    <property type="component" value="Unassembled WGS sequence"/>
</dbReference>
<evidence type="ECO:0000313" key="1">
    <source>
        <dbReference type="EMBL" id="MEE2034095.1"/>
    </source>
</evidence>
<dbReference type="RefSeq" id="WP_330153467.1">
    <property type="nucleotide sequence ID" value="NZ_JAUZMZ010000120.1"/>
</dbReference>
<sequence length="389" mass="43488">MTSLSPLDDYPVHQTAEPIRRVATSDRNFYDRYYFNCYPADTTDLFLVVGLGQYPNLGVTDGFAVLRHGDDHLVVRASKALGTDRTDTRIGPLRIEILEGLQRLRVVLEPGHPDTTDLSFDLTFDGDIPATEESPQRLRQLERIVMDTSRFVQTGHWSGTLTVDGHTRRVDPATWRGNRDRSWGVRPVGEPEPAGRRSADGTPGFFWIYSVMQFGNDTVVVIVQEDDTGRRLLEEAIRIRPGEAPEWLGRPEHRLQFAPGTRTVTGAALTFHRPGRDTLTVECELRVPNLLAIGTGYGLEPDWRHGMWQGELVVQSLRRDAREIDPGLLLFCPTDHLTRFRVAGTDTVGTGLFEVAVIGPHRQYGFTGFVDTHTAPDTADTVSATSKNE</sequence>
<dbReference type="EMBL" id="JAUZMZ010000120">
    <property type="protein sequence ID" value="MEE2034095.1"/>
    <property type="molecule type" value="Genomic_DNA"/>
</dbReference>
<name>A0ABU7JVS7_9NOCA</name>
<comment type="caution">
    <text evidence="1">The sequence shown here is derived from an EMBL/GenBank/DDBJ whole genome shotgun (WGS) entry which is preliminary data.</text>
</comment>
<dbReference type="SUPFAM" id="SSF159245">
    <property type="entry name" value="AttH-like"/>
    <property type="match status" value="1"/>
</dbReference>
<gene>
    <name evidence="1" type="ORF">Q8814_18590</name>
</gene>
<evidence type="ECO:0000313" key="2">
    <source>
        <dbReference type="Proteomes" id="UP001331936"/>
    </source>
</evidence>
<protein>
    <submittedName>
        <fullName evidence="1">Uncharacterized protein</fullName>
    </submittedName>
</protein>
<keyword evidence="2" id="KW-1185">Reference proteome</keyword>